<dbReference type="OrthoDB" id="415822at2759"/>
<gene>
    <name evidence="1" type="ORF">EVAR_82096_1</name>
</gene>
<comment type="caution">
    <text evidence="1">The sequence shown here is derived from an EMBL/GenBank/DDBJ whole genome shotgun (WGS) entry which is preliminary data.</text>
</comment>
<keyword evidence="2" id="KW-1185">Reference proteome</keyword>
<dbReference type="AlphaFoldDB" id="A0A4C1U1I5"/>
<reference evidence="1 2" key="1">
    <citation type="journal article" date="2019" name="Commun. Biol.">
        <title>The bagworm genome reveals a unique fibroin gene that provides high tensile strength.</title>
        <authorList>
            <person name="Kono N."/>
            <person name="Nakamura H."/>
            <person name="Ohtoshi R."/>
            <person name="Tomita M."/>
            <person name="Numata K."/>
            <person name="Arakawa K."/>
        </authorList>
    </citation>
    <scope>NUCLEOTIDE SEQUENCE [LARGE SCALE GENOMIC DNA]</scope>
</reference>
<proteinExistence type="predicted"/>
<sequence length="107" mass="12522">MAVIVYTHRYAHFNYPSVQSEIEEIPPIAEDKMTQACNRAGNKKALGLDENSRRCCKISHQSSTKIVPRHLQCVFQRRYGYGSNRDWYFSSNERSHHMNHRLIPRSA</sequence>
<dbReference type="EMBL" id="BGZK01000116">
    <property type="protein sequence ID" value="GBP20223.1"/>
    <property type="molecule type" value="Genomic_DNA"/>
</dbReference>
<protein>
    <submittedName>
        <fullName evidence="1">Uncharacterized protein</fullName>
    </submittedName>
</protein>
<evidence type="ECO:0000313" key="2">
    <source>
        <dbReference type="Proteomes" id="UP000299102"/>
    </source>
</evidence>
<name>A0A4C1U1I5_EUMVA</name>
<accession>A0A4C1U1I5</accession>
<dbReference type="Proteomes" id="UP000299102">
    <property type="component" value="Unassembled WGS sequence"/>
</dbReference>
<organism evidence="1 2">
    <name type="scientific">Eumeta variegata</name>
    <name type="common">Bagworm moth</name>
    <name type="synonym">Eumeta japonica</name>
    <dbReference type="NCBI Taxonomy" id="151549"/>
    <lineage>
        <taxon>Eukaryota</taxon>
        <taxon>Metazoa</taxon>
        <taxon>Ecdysozoa</taxon>
        <taxon>Arthropoda</taxon>
        <taxon>Hexapoda</taxon>
        <taxon>Insecta</taxon>
        <taxon>Pterygota</taxon>
        <taxon>Neoptera</taxon>
        <taxon>Endopterygota</taxon>
        <taxon>Lepidoptera</taxon>
        <taxon>Glossata</taxon>
        <taxon>Ditrysia</taxon>
        <taxon>Tineoidea</taxon>
        <taxon>Psychidae</taxon>
        <taxon>Oiketicinae</taxon>
        <taxon>Eumeta</taxon>
    </lineage>
</organism>
<evidence type="ECO:0000313" key="1">
    <source>
        <dbReference type="EMBL" id="GBP20223.1"/>
    </source>
</evidence>